<dbReference type="OrthoDB" id="5038898at2759"/>
<gene>
    <name evidence="2" type="ORF">N0V84_009007</name>
</gene>
<dbReference type="Proteomes" id="UP001140502">
    <property type="component" value="Unassembled WGS sequence"/>
</dbReference>
<proteinExistence type="predicted"/>
<protein>
    <submittedName>
        <fullName evidence="2">Uncharacterized protein</fullName>
    </submittedName>
</protein>
<reference evidence="2" key="1">
    <citation type="submission" date="2022-10" db="EMBL/GenBank/DDBJ databases">
        <title>Tapping the CABI collections for fungal endophytes: first genome assemblies for Collariella, Neodidymelliopsis, Ascochyta clinopodiicola, Didymella pomorum, Didymosphaeria variabile, Neocosmospora piperis and Neocucurbitaria cava.</title>
        <authorList>
            <person name="Hill R."/>
        </authorList>
    </citation>
    <scope>NUCLEOTIDE SEQUENCE</scope>
    <source>
        <strain evidence="2">IMI 366586</strain>
    </source>
</reference>
<organism evidence="2 3">
    <name type="scientific">Fusarium piperis</name>
    <dbReference type="NCBI Taxonomy" id="1435070"/>
    <lineage>
        <taxon>Eukaryota</taxon>
        <taxon>Fungi</taxon>
        <taxon>Dikarya</taxon>
        <taxon>Ascomycota</taxon>
        <taxon>Pezizomycotina</taxon>
        <taxon>Sordariomycetes</taxon>
        <taxon>Hypocreomycetidae</taxon>
        <taxon>Hypocreales</taxon>
        <taxon>Nectriaceae</taxon>
        <taxon>Fusarium</taxon>
        <taxon>Fusarium solani species complex</taxon>
    </lineage>
</organism>
<accession>A0A9W8W735</accession>
<feature type="compositionally biased region" description="Basic and acidic residues" evidence="1">
    <location>
        <begin position="21"/>
        <end position="33"/>
    </location>
</feature>
<feature type="region of interest" description="Disordered" evidence="1">
    <location>
        <begin position="1"/>
        <end position="36"/>
    </location>
</feature>
<comment type="caution">
    <text evidence="2">The sequence shown here is derived from an EMBL/GenBank/DDBJ whole genome shotgun (WGS) entry which is preliminary data.</text>
</comment>
<keyword evidence="3" id="KW-1185">Reference proteome</keyword>
<evidence type="ECO:0000256" key="1">
    <source>
        <dbReference type="SAM" id="MobiDB-lite"/>
    </source>
</evidence>
<name>A0A9W8W735_9HYPO</name>
<evidence type="ECO:0000313" key="2">
    <source>
        <dbReference type="EMBL" id="KAJ4314222.1"/>
    </source>
</evidence>
<evidence type="ECO:0000313" key="3">
    <source>
        <dbReference type="Proteomes" id="UP001140502"/>
    </source>
</evidence>
<sequence>MGKVTFTLPIRGGRGQPNETEDQRLKPHLHEGDLPDYSEFPYSTFFPEDRGKSKDPLLDKSSPEYRKRVKETLDALQDEYQRAYKWYKECNQIVLAAKEERDQLFWNMAVLDLRNVARYMRSENPVHKSVGKMQSEIRDRIVDSPEYRLKLLACQTHRFNLFKIEMALEVGLRELARLDGADSDAFRQLRNMWARRQSRNADDVSQPSTCWSHNNVVDD</sequence>
<dbReference type="AlphaFoldDB" id="A0A9W8W735"/>
<dbReference type="EMBL" id="JAPEUR010000236">
    <property type="protein sequence ID" value="KAJ4314222.1"/>
    <property type="molecule type" value="Genomic_DNA"/>
</dbReference>